<keyword evidence="4 10" id="KW-1134">Transmembrane beta strand</keyword>
<proteinExistence type="inferred from homology"/>
<comment type="similarity">
    <text evidence="2 10 11">Belongs to the TonB-dependent receptor family.</text>
</comment>
<feature type="chain" id="PRO_5018628071" evidence="12">
    <location>
        <begin position="30"/>
        <end position="672"/>
    </location>
</feature>
<dbReference type="PANTHER" id="PTHR30069:SF40">
    <property type="entry name" value="TONB-DEPENDENT RECEPTOR NMB0964-RELATED"/>
    <property type="match status" value="1"/>
</dbReference>
<evidence type="ECO:0000256" key="5">
    <source>
        <dbReference type="ARBA" id="ARBA00022692"/>
    </source>
</evidence>
<evidence type="ECO:0000259" key="13">
    <source>
        <dbReference type="Pfam" id="PF00593"/>
    </source>
</evidence>
<evidence type="ECO:0000256" key="1">
    <source>
        <dbReference type="ARBA" id="ARBA00004571"/>
    </source>
</evidence>
<dbReference type="Gene3D" id="2.40.170.20">
    <property type="entry name" value="TonB-dependent receptor, beta-barrel domain"/>
    <property type="match status" value="1"/>
</dbReference>
<dbReference type="AlphaFoldDB" id="A0A3Q9BP21"/>
<dbReference type="PROSITE" id="PS52016">
    <property type="entry name" value="TONB_DEPENDENT_REC_3"/>
    <property type="match status" value="1"/>
</dbReference>
<evidence type="ECO:0000256" key="11">
    <source>
        <dbReference type="RuleBase" id="RU003357"/>
    </source>
</evidence>
<evidence type="ECO:0000256" key="2">
    <source>
        <dbReference type="ARBA" id="ARBA00009810"/>
    </source>
</evidence>
<dbReference type="InterPro" id="IPR039426">
    <property type="entry name" value="TonB-dep_rcpt-like"/>
</dbReference>
<accession>A0A3Q9BP21</accession>
<keyword evidence="8 15" id="KW-0675">Receptor</keyword>
<evidence type="ECO:0000256" key="12">
    <source>
        <dbReference type="SAM" id="SignalP"/>
    </source>
</evidence>
<evidence type="ECO:0000256" key="3">
    <source>
        <dbReference type="ARBA" id="ARBA00022448"/>
    </source>
</evidence>
<dbReference type="InterPro" id="IPR037066">
    <property type="entry name" value="Plug_dom_sf"/>
</dbReference>
<dbReference type="InterPro" id="IPR000531">
    <property type="entry name" value="Beta-barrel_TonB"/>
</dbReference>
<protein>
    <submittedName>
        <fullName evidence="15">TonB-dependent receptor</fullName>
    </submittedName>
</protein>
<evidence type="ECO:0000259" key="14">
    <source>
        <dbReference type="Pfam" id="PF07715"/>
    </source>
</evidence>
<keyword evidence="9 10" id="KW-0998">Cell outer membrane</keyword>
<dbReference type="EMBL" id="CP034464">
    <property type="protein sequence ID" value="AZP11266.1"/>
    <property type="molecule type" value="Genomic_DNA"/>
</dbReference>
<comment type="subcellular location">
    <subcellularLocation>
        <location evidence="1 10">Cell outer membrane</location>
        <topology evidence="1 10">Multi-pass membrane protein</topology>
    </subcellularLocation>
</comment>
<feature type="signal peptide" evidence="12">
    <location>
        <begin position="1"/>
        <end position="29"/>
    </location>
</feature>
<evidence type="ECO:0000256" key="7">
    <source>
        <dbReference type="ARBA" id="ARBA00023136"/>
    </source>
</evidence>
<dbReference type="GO" id="GO:0044718">
    <property type="term" value="P:siderophore transmembrane transport"/>
    <property type="evidence" value="ECO:0007669"/>
    <property type="project" value="TreeGrafter"/>
</dbReference>
<evidence type="ECO:0000256" key="9">
    <source>
        <dbReference type="ARBA" id="ARBA00023237"/>
    </source>
</evidence>
<dbReference type="Gene3D" id="2.170.130.10">
    <property type="entry name" value="TonB-dependent receptor, plug domain"/>
    <property type="match status" value="1"/>
</dbReference>
<keyword evidence="3 10" id="KW-0813">Transport</keyword>
<keyword evidence="16" id="KW-1185">Reference proteome</keyword>
<evidence type="ECO:0000313" key="15">
    <source>
        <dbReference type="EMBL" id="AZP11266.1"/>
    </source>
</evidence>
<dbReference type="OrthoDB" id="9795928at2"/>
<dbReference type="SUPFAM" id="SSF56935">
    <property type="entry name" value="Porins"/>
    <property type="match status" value="1"/>
</dbReference>
<dbReference type="KEGG" id="upv:EJN92_04140"/>
<evidence type="ECO:0000256" key="8">
    <source>
        <dbReference type="ARBA" id="ARBA00023170"/>
    </source>
</evidence>
<evidence type="ECO:0000256" key="10">
    <source>
        <dbReference type="PROSITE-ProRule" id="PRU01360"/>
    </source>
</evidence>
<dbReference type="InterPro" id="IPR012910">
    <property type="entry name" value="Plug_dom"/>
</dbReference>
<evidence type="ECO:0000256" key="6">
    <source>
        <dbReference type="ARBA" id="ARBA00023077"/>
    </source>
</evidence>
<gene>
    <name evidence="15" type="ORF">EJN92_04140</name>
</gene>
<dbReference type="GO" id="GO:0009279">
    <property type="term" value="C:cell outer membrane"/>
    <property type="evidence" value="ECO:0007669"/>
    <property type="project" value="UniProtKB-SubCell"/>
</dbReference>
<evidence type="ECO:0000256" key="4">
    <source>
        <dbReference type="ARBA" id="ARBA00022452"/>
    </source>
</evidence>
<evidence type="ECO:0000313" key="16">
    <source>
        <dbReference type="Proteomes" id="UP000275663"/>
    </source>
</evidence>
<keyword evidence="12" id="KW-0732">Signal</keyword>
<keyword evidence="5 10" id="KW-0812">Transmembrane</keyword>
<dbReference type="Pfam" id="PF07715">
    <property type="entry name" value="Plug"/>
    <property type="match status" value="1"/>
</dbReference>
<name>A0A3Q9BP21_9BURK</name>
<dbReference type="GO" id="GO:0015344">
    <property type="term" value="F:siderophore uptake transmembrane transporter activity"/>
    <property type="evidence" value="ECO:0007669"/>
    <property type="project" value="TreeGrafter"/>
</dbReference>
<dbReference type="Proteomes" id="UP000275663">
    <property type="component" value="Chromosome"/>
</dbReference>
<sequence length="672" mass="72302">MLFQRTLLSRMMLTAMATLATASAVSAYAQSNSVSTVTVTANPLGKDENMQILTPATVLSGPDLRSKLGSSLGETLSSELGVTASGFGAGASRPIIRGLEGPRVKILQNGMAVADVSSLSNDHAVASESATAQQIEILRGPAALLYGSGAIGGLVNVVDGRIPSSLSKELNGEAEVRYGTVNQEKNVSFFLDGSSGNIALHLDGNFRDTSNYKIPGLSELGNPASERGTLSSSFTRESSLGLGASLIQAWGHVGASVQTMDDHYGIPTAEKSFIDLKQNRYDFDAAIKAPIANFDLLSIKLASSDYKHTEKQEDGTPLTNFSNKSLESRISLSHSNWSGWDGNWGLQTENTDFSALSASTGRSDTVPSTKSSSLAAFLVEQRNFGDVLASAGARIEKIKRTPEAQYALPNREFTLNSGSLGALWTFSKGYGFGTSLSLAQRAPTTEELYSNGPHESTATFDIGNNNLKIEKSRNLELSLQKTSGIVRWKINAFINKVDNYVYGNVSDLRLAEDGSPDPDGEFTQRDWKQAAATIRGGEAEVSYNYHGEGWSARGFADTSRGTLDNLGNLPLQAANRLGLDVGYKQAGWKTTLNVLHAQNQDRLASFEHYLTPAFTKLDLSVAYSHPYLNTQVTWFMQAKNLLNQDIRLATSVLKETVPQAMRGLIMGVRASF</sequence>
<dbReference type="RefSeq" id="WP_126126654.1">
    <property type="nucleotide sequence ID" value="NZ_CP034464.1"/>
</dbReference>
<dbReference type="PANTHER" id="PTHR30069">
    <property type="entry name" value="TONB-DEPENDENT OUTER MEMBRANE RECEPTOR"/>
    <property type="match status" value="1"/>
</dbReference>
<reference evidence="15 16" key="1">
    <citation type="journal article" date="2011" name="Int. J. Syst. Evol. Microbiol.">
        <title>Description of Undibacterium oligocarboniphilum sp. nov., isolated from purified water, and Undibacterium pigrum strain CCUG 49012 as the type strain of Undibacterium parvum sp. nov., and emended descriptions of the genus Undibacterium and the species Undibacterium pigrum.</title>
        <authorList>
            <person name="Eder W."/>
            <person name="Wanner G."/>
            <person name="Ludwig W."/>
            <person name="Busse H.J."/>
            <person name="Ziemke-Kageler F."/>
            <person name="Lang E."/>
        </authorList>
    </citation>
    <scope>NUCLEOTIDE SEQUENCE [LARGE SCALE GENOMIC DNA]</scope>
    <source>
        <strain evidence="15 16">DSM 23061</strain>
    </source>
</reference>
<keyword evidence="7 10" id="KW-0472">Membrane</keyword>
<dbReference type="InterPro" id="IPR036942">
    <property type="entry name" value="Beta-barrel_TonB_sf"/>
</dbReference>
<feature type="domain" description="TonB-dependent receptor plug" evidence="14">
    <location>
        <begin position="51"/>
        <end position="153"/>
    </location>
</feature>
<feature type="domain" description="TonB-dependent receptor-like beta-barrel" evidence="13">
    <location>
        <begin position="225"/>
        <end position="641"/>
    </location>
</feature>
<keyword evidence="6 11" id="KW-0798">TonB box</keyword>
<dbReference type="Pfam" id="PF00593">
    <property type="entry name" value="TonB_dep_Rec_b-barrel"/>
    <property type="match status" value="1"/>
</dbReference>
<organism evidence="15 16">
    <name type="scientific">Undibacterium parvum</name>
    <dbReference type="NCBI Taxonomy" id="401471"/>
    <lineage>
        <taxon>Bacteria</taxon>
        <taxon>Pseudomonadati</taxon>
        <taxon>Pseudomonadota</taxon>
        <taxon>Betaproteobacteria</taxon>
        <taxon>Burkholderiales</taxon>
        <taxon>Oxalobacteraceae</taxon>
        <taxon>Undibacterium</taxon>
    </lineage>
</organism>